<evidence type="ECO:0000313" key="2">
    <source>
        <dbReference type="EMBL" id="EIE21206.1"/>
    </source>
</evidence>
<dbReference type="Proteomes" id="UP000007264">
    <property type="component" value="Unassembled WGS sequence"/>
</dbReference>
<comment type="caution">
    <text evidence="2">The sequence shown here is derived from an EMBL/GenBank/DDBJ whole genome shotgun (WGS) entry which is preliminary data.</text>
</comment>
<dbReference type="RefSeq" id="XP_005645750.1">
    <property type="nucleotide sequence ID" value="XM_005645693.1"/>
</dbReference>
<feature type="signal peptide" evidence="1">
    <location>
        <begin position="1"/>
        <end position="18"/>
    </location>
</feature>
<reference evidence="2 3" key="1">
    <citation type="journal article" date="2012" name="Genome Biol.">
        <title>The genome of the polar eukaryotic microalga coccomyxa subellipsoidea reveals traits of cold adaptation.</title>
        <authorList>
            <person name="Blanc G."/>
            <person name="Agarkova I."/>
            <person name="Grimwood J."/>
            <person name="Kuo A."/>
            <person name="Brueggeman A."/>
            <person name="Dunigan D."/>
            <person name="Gurnon J."/>
            <person name="Ladunga I."/>
            <person name="Lindquist E."/>
            <person name="Lucas S."/>
            <person name="Pangilinan J."/>
            <person name="Proschold T."/>
            <person name="Salamov A."/>
            <person name="Schmutz J."/>
            <person name="Weeks D."/>
            <person name="Yamada T."/>
            <person name="Claverie J.M."/>
            <person name="Grigoriev I."/>
            <person name="Van Etten J."/>
            <person name="Lomsadze A."/>
            <person name="Borodovsky M."/>
        </authorList>
    </citation>
    <scope>NUCLEOTIDE SEQUENCE [LARGE SCALE GENOMIC DNA]</scope>
    <source>
        <strain evidence="2 3">C-169</strain>
    </source>
</reference>
<evidence type="ECO:0000313" key="3">
    <source>
        <dbReference type="Proteomes" id="UP000007264"/>
    </source>
</evidence>
<sequence length="68" mass="7726">MFLSLSLSSMWLWILCWQGDRQVRDVTFEWNASAFDLSHVLALGASMGLIELRVEFTCAPAALINFFV</sequence>
<keyword evidence="3" id="KW-1185">Reference proteome</keyword>
<keyword evidence="1" id="KW-0732">Signal</keyword>
<dbReference type="GeneID" id="17039188"/>
<protein>
    <submittedName>
        <fullName evidence="2">Uncharacterized protein</fullName>
    </submittedName>
</protein>
<dbReference type="AlphaFoldDB" id="I0YS37"/>
<feature type="chain" id="PRO_5003636600" evidence="1">
    <location>
        <begin position="19"/>
        <end position="68"/>
    </location>
</feature>
<accession>I0YS37</accession>
<organism evidence="2 3">
    <name type="scientific">Coccomyxa subellipsoidea (strain C-169)</name>
    <name type="common">Green microalga</name>
    <dbReference type="NCBI Taxonomy" id="574566"/>
    <lineage>
        <taxon>Eukaryota</taxon>
        <taxon>Viridiplantae</taxon>
        <taxon>Chlorophyta</taxon>
        <taxon>core chlorophytes</taxon>
        <taxon>Trebouxiophyceae</taxon>
        <taxon>Trebouxiophyceae incertae sedis</taxon>
        <taxon>Coccomyxaceae</taxon>
        <taxon>Coccomyxa</taxon>
        <taxon>Coccomyxa subellipsoidea</taxon>
    </lineage>
</organism>
<evidence type="ECO:0000256" key="1">
    <source>
        <dbReference type="SAM" id="SignalP"/>
    </source>
</evidence>
<proteinExistence type="predicted"/>
<name>I0YS37_COCSC</name>
<gene>
    <name evidence="2" type="ORF">COCSUDRAFT_54157</name>
</gene>
<dbReference type="KEGG" id="csl:COCSUDRAFT_54157"/>
<dbReference type="EMBL" id="AGSI01000013">
    <property type="protein sequence ID" value="EIE21206.1"/>
    <property type="molecule type" value="Genomic_DNA"/>
</dbReference>